<gene>
    <name evidence="2" type="ORF">DEF24_09920</name>
</gene>
<dbReference type="OrthoDB" id="3213425at2"/>
<dbReference type="Gene3D" id="1.25.40.10">
    <property type="entry name" value="Tetratricopeptide repeat domain"/>
    <property type="match status" value="1"/>
</dbReference>
<dbReference type="CDD" id="cd00093">
    <property type="entry name" value="HTH_XRE"/>
    <property type="match status" value="2"/>
</dbReference>
<accession>A0A368T6B9</accession>
<dbReference type="Pfam" id="PF13560">
    <property type="entry name" value="HTH_31"/>
    <property type="match status" value="1"/>
</dbReference>
<dbReference type="SUPFAM" id="SSF47413">
    <property type="entry name" value="lambda repressor-like DNA-binding domains"/>
    <property type="match status" value="2"/>
</dbReference>
<name>A0A368T6B9_9ACTN</name>
<dbReference type="EMBL" id="QEIN01000063">
    <property type="protein sequence ID" value="RCV59279.1"/>
    <property type="molecule type" value="Genomic_DNA"/>
</dbReference>
<evidence type="ECO:0000313" key="3">
    <source>
        <dbReference type="Proteomes" id="UP000253318"/>
    </source>
</evidence>
<dbReference type="InterPro" id="IPR010982">
    <property type="entry name" value="Lambda_DNA-bd_dom_sf"/>
</dbReference>
<dbReference type="Proteomes" id="UP000253318">
    <property type="component" value="Unassembled WGS sequence"/>
</dbReference>
<protein>
    <submittedName>
        <fullName evidence="2">DNA-binding protein</fullName>
    </submittedName>
</protein>
<sequence>MSGQTTPLGALIRRLRTQRGWSQQDLANQVNRVAGDPGAAMTREYVSNVERGKRAPEQRLPDFAAAFGVPVETLRRARARTAKDAPSTASGDFPAELQAGLLAEGITATAAARALGYSPAYISRVLNGKQRPSLAFAQALDDLLGAGGRLAALVPERAPRMPVPALALDGLAPDVELFDRISRATADPRRVDAHAIEWLERCLAEHRRVEDEIGSGPVIGVVRAQLDAVMSLVRDARPVVRGRLVGLAAEYGQFTAWLHNDSGDKQGAIGWYDRSHAWAVEAGDPDMAATTLSMKAHIAWSLGDGQRTVQLGDAARWYGDRVSPAVTGMAAQMAARGHALLGDADEARRQLDEAERLLRMAAENPDWLYFYDGVWFRAQRGMIELDLGNSERAVELLGSALDEMPAHYRRDRAWYGSCLAKAHALAGDLDAAVGVALEAAPDARSLNRYAEDELRGVVRTVRRRSPRLAADVADALRT</sequence>
<proteinExistence type="predicted"/>
<evidence type="ECO:0000259" key="1">
    <source>
        <dbReference type="PROSITE" id="PS50943"/>
    </source>
</evidence>
<keyword evidence="2" id="KW-0238">DNA-binding</keyword>
<reference evidence="2 3" key="1">
    <citation type="submission" date="2018-04" db="EMBL/GenBank/DDBJ databases">
        <title>Novel actinobacteria from marine sediment.</title>
        <authorList>
            <person name="Ng Z.Y."/>
            <person name="Tan G.Y.A."/>
        </authorList>
    </citation>
    <scope>NUCLEOTIDE SEQUENCE [LARGE SCALE GENOMIC DNA]</scope>
    <source>
        <strain evidence="2 3">TPS81</strain>
    </source>
</reference>
<dbReference type="RefSeq" id="WP_114399236.1">
    <property type="nucleotide sequence ID" value="NZ_QEIM01000115.1"/>
</dbReference>
<feature type="domain" description="HTH cro/C1-type" evidence="1">
    <location>
        <begin position="97"/>
        <end position="153"/>
    </location>
</feature>
<dbReference type="GO" id="GO:0003677">
    <property type="term" value="F:DNA binding"/>
    <property type="evidence" value="ECO:0007669"/>
    <property type="project" value="UniProtKB-KW"/>
</dbReference>
<feature type="domain" description="HTH cro/C1-type" evidence="1">
    <location>
        <begin position="12"/>
        <end position="74"/>
    </location>
</feature>
<dbReference type="AlphaFoldDB" id="A0A368T6B9"/>
<dbReference type="PROSITE" id="PS50943">
    <property type="entry name" value="HTH_CROC1"/>
    <property type="match status" value="2"/>
</dbReference>
<dbReference type="Gene3D" id="1.10.260.40">
    <property type="entry name" value="lambda repressor-like DNA-binding domains"/>
    <property type="match status" value="2"/>
</dbReference>
<dbReference type="SMART" id="SM00530">
    <property type="entry name" value="HTH_XRE"/>
    <property type="match status" value="2"/>
</dbReference>
<comment type="caution">
    <text evidence="2">The sequence shown here is derived from an EMBL/GenBank/DDBJ whole genome shotgun (WGS) entry which is preliminary data.</text>
</comment>
<evidence type="ECO:0000313" key="2">
    <source>
        <dbReference type="EMBL" id="RCV59279.1"/>
    </source>
</evidence>
<dbReference type="InterPro" id="IPR011990">
    <property type="entry name" value="TPR-like_helical_dom_sf"/>
</dbReference>
<keyword evidence="3" id="KW-1185">Reference proteome</keyword>
<dbReference type="PANTHER" id="PTHR43236:SF2">
    <property type="entry name" value="BLL0069 PROTEIN"/>
    <property type="match status" value="1"/>
</dbReference>
<organism evidence="2 3">
    <name type="scientific">Marinitenerispora sediminis</name>
    <dbReference type="NCBI Taxonomy" id="1931232"/>
    <lineage>
        <taxon>Bacteria</taxon>
        <taxon>Bacillati</taxon>
        <taxon>Actinomycetota</taxon>
        <taxon>Actinomycetes</taxon>
        <taxon>Streptosporangiales</taxon>
        <taxon>Nocardiopsidaceae</taxon>
        <taxon>Marinitenerispora</taxon>
    </lineage>
</organism>
<dbReference type="PANTHER" id="PTHR43236">
    <property type="entry name" value="ANTITOXIN HIGA1"/>
    <property type="match status" value="1"/>
</dbReference>
<dbReference type="SUPFAM" id="SSF48452">
    <property type="entry name" value="TPR-like"/>
    <property type="match status" value="1"/>
</dbReference>
<dbReference type="InterPro" id="IPR001387">
    <property type="entry name" value="Cro/C1-type_HTH"/>
</dbReference>
<dbReference type="InterPro" id="IPR052345">
    <property type="entry name" value="Rad_response_metalloprotease"/>
</dbReference>